<dbReference type="Gene3D" id="4.10.60.10">
    <property type="entry name" value="Zinc finger, CCHC-type"/>
    <property type="match status" value="1"/>
</dbReference>
<proteinExistence type="predicted"/>
<reference evidence="3" key="1">
    <citation type="submission" date="2013-07" db="EMBL/GenBank/DDBJ databases">
        <title>Midgut Transcriptome Profiling of Anoplphora glabripennis, a Lignocellulose Degrading, Wood-Boring Cerambycid.</title>
        <authorList>
            <person name="Scully E.D."/>
            <person name="Hoover K."/>
            <person name="Carlson J.E."/>
            <person name="Tien M."/>
            <person name="Geib S.M."/>
        </authorList>
    </citation>
    <scope>NUCLEOTIDE SEQUENCE</scope>
</reference>
<dbReference type="AlphaFoldDB" id="V5I9Y9"/>
<dbReference type="GO" id="GO:0008270">
    <property type="term" value="F:zinc ion binding"/>
    <property type="evidence" value="ECO:0007669"/>
    <property type="project" value="UniProtKB-KW"/>
</dbReference>
<accession>V5I9Y9</accession>
<keyword evidence="1" id="KW-0863">Zinc-finger</keyword>
<keyword evidence="1" id="KW-0479">Metal-binding</keyword>
<organism evidence="3">
    <name type="scientific">Anoplophora glabripennis</name>
    <name type="common">Asian longhorn beetle</name>
    <name type="synonym">Anoplophora nobilis</name>
    <dbReference type="NCBI Taxonomy" id="217634"/>
    <lineage>
        <taxon>Eukaryota</taxon>
        <taxon>Metazoa</taxon>
        <taxon>Ecdysozoa</taxon>
        <taxon>Arthropoda</taxon>
        <taxon>Hexapoda</taxon>
        <taxon>Insecta</taxon>
        <taxon>Pterygota</taxon>
        <taxon>Neoptera</taxon>
        <taxon>Endopterygota</taxon>
        <taxon>Coleoptera</taxon>
        <taxon>Polyphaga</taxon>
        <taxon>Cucujiformia</taxon>
        <taxon>Chrysomeloidea</taxon>
        <taxon>Cerambycidae</taxon>
        <taxon>Lamiinae</taxon>
        <taxon>Lamiini</taxon>
        <taxon>Anoplophora</taxon>
    </lineage>
</organism>
<dbReference type="SUPFAM" id="SSF57756">
    <property type="entry name" value="Retrovirus zinc finger-like domains"/>
    <property type="match status" value="1"/>
</dbReference>
<dbReference type="Pfam" id="PF00098">
    <property type="entry name" value="zf-CCHC"/>
    <property type="match status" value="2"/>
</dbReference>
<dbReference type="InterPro" id="IPR001878">
    <property type="entry name" value="Znf_CCHC"/>
</dbReference>
<dbReference type="InterPro" id="IPR036875">
    <property type="entry name" value="Znf_CCHC_sf"/>
</dbReference>
<evidence type="ECO:0000313" key="3">
    <source>
        <dbReference type="EMBL" id="JAB66361.1"/>
    </source>
</evidence>
<dbReference type="EMBL" id="GALX01002105">
    <property type="protein sequence ID" value="JAB66361.1"/>
    <property type="molecule type" value="Transcribed_RNA"/>
</dbReference>
<name>V5I9Y9_ANOGL</name>
<evidence type="ECO:0000259" key="2">
    <source>
        <dbReference type="PROSITE" id="PS50158"/>
    </source>
</evidence>
<protein>
    <recommendedName>
        <fullName evidence="2">CCHC-type domain-containing protein</fullName>
    </recommendedName>
</protein>
<dbReference type="PROSITE" id="PS50158">
    <property type="entry name" value="ZF_CCHC"/>
    <property type="match status" value="2"/>
</dbReference>
<feature type="domain" description="CCHC-type" evidence="2">
    <location>
        <begin position="233"/>
        <end position="246"/>
    </location>
</feature>
<feature type="domain" description="CCHC-type" evidence="2">
    <location>
        <begin position="202"/>
        <end position="215"/>
    </location>
</feature>
<dbReference type="SMART" id="SM00343">
    <property type="entry name" value="ZnF_C2HC"/>
    <property type="match status" value="2"/>
</dbReference>
<feature type="non-terminal residue" evidence="3">
    <location>
        <position position="275"/>
    </location>
</feature>
<sequence length="275" mass="32413">RQELDNLKKAETVSSFDYTDLENFADLPDFDPADKDLNILKWIRLVDARAHFNKWDDITTCRYVTNKLKGRAWRWYSNLRSISHSWEKWKTMLLETFDVSDAVGYLFWDAANLKHQSGRKLVDYYYEKLNKLYKLNWQIGDKDIIDIVIHGINDTFVRSLTSTKEFPNLDAFVAFLKNWDIKNQIKSNDHITSGAVKADITCYKCGKVGHKRNRCVKRLKYKPESQPSTSNVCNYCKKPGHIEKDCYRKRNREAFKKTANKVNFICNTDTNMYCK</sequence>
<keyword evidence="1" id="KW-0862">Zinc</keyword>
<evidence type="ECO:0000256" key="1">
    <source>
        <dbReference type="PROSITE-ProRule" id="PRU00047"/>
    </source>
</evidence>
<feature type="non-terminal residue" evidence="3">
    <location>
        <position position="1"/>
    </location>
</feature>
<dbReference type="GO" id="GO:0003676">
    <property type="term" value="F:nucleic acid binding"/>
    <property type="evidence" value="ECO:0007669"/>
    <property type="project" value="InterPro"/>
</dbReference>